<feature type="signal peptide" evidence="1">
    <location>
        <begin position="1"/>
        <end position="18"/>
    </location>
</feature>
<feature type="non-terminal residue" evidence="2">
    <location>
        <position position="1"/>
    </location>
</feature>
<name>A0A0K2ULY0_LEPSM</name>
<proteinExistence type="predicted"/>
<organism evidence="2">
    <name type="scientific">Lepeophtheirus salmonis</name>
    <name type="common">Salmon louse</name>
    <name type="synonym">Caligus salmonis</name>
    <dbReference type="NCBI Taxonomy" id="72036"/>
    <lineage>
        <taxon>Eukaryota</taxon>
        <taxon>Metazoa</taxon>
        <taxon>Ecdysozoa</taxon>
        <taxon>Arthropoda</taxon>
        <taxon>Crustacea</taxon>
        <taxon>Multicrustacea</taxon>
        <taxon>Hexanauplia</taxon>
        <taxon>Copepoda</taxon>
        <taxon>Siphonostomatoida</taxon>
        <taxon>Caligidae</taxon>
        <taxon>Lepeophtheirus</taxon>
    </lineage>
</organism>
<reference evidence="2" key="1">
    <citation type="submission" date="2014-05" db="EMBL/GenBank/DDBJ databases">
        <authorList>
            <person name="Chronopoulou M."/>
        </authorList>
    </citation>
    <scope>NUCLEOTIDE SEQUENCE</scope>
    <source>
        <tissue evidence="2">Whole organism</tissue>
    </source>
</reference>
<dbReference type="AlphaFoldDB" id="A0A0K2ULY0"/>
<protein>
    <submittedName>
        <fullName evidence="2">Uncharacterized protein</fullName>
    </submittedName>
</protein>
<sequence>CKLKFLHFLTLLANLTFSEVQLSSVSQFVPYSSQPITSLLVTGQPAMTILSAGNDSPIGRTLVFLTFKQSLDFILNFSI</sequence>
<keyword evidence="1" id="KW-0732">Signal</keyword>
<feature type="chain" id="PRO_5005488919" evidence="1">
    <location>
        <begin position="19"/>
        <end position="79"/>
    </location>
</feature>
<evidence type="ECO:0000256" key="1">
    <source>
        <dbReference type="SAM" id="SignalP"/>
    </source>
</evidence>
<accession>A0A0K2ULY0</accession>
<evidence type="ECO:0000313" key="2">
    <source>
        <dbReference type="EMBL" id="CDW39080.1"/>
    </source>
</evidence>
<dbReference type="EMBL" id="HACA01021719">
    <property type="protein sequence ID" value="CDW39080.1"/>
    <property type="molecule type" value="Transcribed_RNA"/>
</dbReference>